<dbReference type="RefSeq" id="WP_135764493.1">
    <property type="nucleotide sequence ID" value="NZ_RQHV01000049.1"/>
</dbReference>
<dbReference type="OrthoDB" id="305739at2"/>
<dbReference type="GO" id="GO:0009982">
    <property type="term" value="F:pseudouridine synthase activity"/>
    <property type="evidence" value="ECO:0007669"/>
    <property type="project" value="InterPro"/>
</dbReference>
<feature type="domain" description="Pseudouridine synthase RsuA/RluA-like" evidence="3">
    <location>
        <begin position="22"/>
        <end position="165"/>
    </location>
</feature>
<dbReference type="SUPFAM" id="SSF55120">
    <property type="entry name" value="Pseudouridine synthase"/>
    <property type="match status" value="1"/>
</dbReference>
<keyword evidence="2" id="KW-0413">Isomerase</keyword>
<evidence type="ECO:0000313" key="5">
    <source>
        <dbReference type="Proteomes" id="UP000298264"/>
    </source>
</evidence>
<dbReference type="InterPro" id="IPR006224">
    <property type="entry name" value="PsdUridine_synth_RluA-like_CS"/>
</dbReference>
<comment type="caution">
    <text evidence="4">The sequence shown here is derived from an EMBL/GenBank/DDBJ whole genome shotgun (WGS) entry which is preliminary data.</text>
</comment>
<dbReference type="PROSITE" id="PS01129">
    <property type="entry name" value="PSI_RLU"/>
    <property type="match status" value="1"/>
</dbReference>
<dbReference type="GO" id="GO:0140098">
    <property type="term" value="F:catalytic activity, acting on RNA"/>
    <property type="evidence" value="ECO:0007669"/>
    <property type="project" value="UniProtKB-ARBA"/>
</dbReference>
<dbReference type="Proteomes" id="UP000298264">
    <property type="component" value="Unassembled WGS sequence"/>
</dbReference>
<gene>
    <name evidence="4" type="ORF">EHS11_10735</name>
</gene>
<dbReference type="InterPro" id="IPR006145">
    <property type="entry name" value="PsdUridine_synth_RsuA/RluA"/>
</dbReference>
<dbReference type="InterPro" id="IPR020103">
    <property type="entry name" value="PsdUridine_synth_cat_dom_sf"/>
</dbReference>
<dbReference type="GO" id="GO:0000455">
    <property type="term" value="P:enzyme-directed rRNA pseudouridine synthesis"/>
    <property type="evidence" value="ECO:0007669"/>
    <property type="project" value="TreeGrafter"/>
</dbReference>
<reference evidence="4" key="1">
    <citation type="journal article" date="2019" name="PLoS Negl. Trop. Dis.">
        <title>Revisiting the worldwide diversity of Leptospira species in the environment.</title>
        <authorList>
            <person name="Vincent A.T."/>
            <person name="Schiettekatte O."/>
            <person name="Bourhy P."/>
            <person name="Veyrier F.J."/>
            <person name="Picardeau M."/>
        </authorList>
    </citation>
    <scope>NUCLEOTIDE SEQUENCE [LARGE SCALE GENOMIC DNA]</scope>
    <source>
        <strain evidence="4">201400974</strain>
    </source>
</reference>
<evidence type="ECO:0000256" key="1">
    <source>
        <dbReference type="ARBA" id="ARBA00010876"/>
    </source>
</evidence>
<dbReference type="CDD" id="cd02869">
    <property type="entry name" value="PseudoU_synth_RluA_like"/>
    <property type="match status" value="1"/>
</dbReference>
<comment type="similarity">
    <text evidence="1">Belongs to the pseudouridine synthase RluA family.</text>
</comment>
<dbReference type="PANTHER" id="PTHR21600">
    <property type="entry name" value="MITOCHONDRIAL RNA PSEUDOURIDINE SYNTHASE"/>
    <property type="match status" value="1"/>
</dbReference>
<dbReference type="InterPro" id="IPR050188">
    <property type="entry name" value="RluA_PseudoU_synthase"/>
</dbReference>
<evidence type="ECO:0000256" key="2">
    <source>
        <dbReference type="ARBA" id="ARBA00023235"/>
    </source>
</evidence>
<name>A0A4R9LN95_9LEPT</name>
<evidence type="ECO:0000313" key="4">
    <source>
        <dbReference type="EMBL" id="TGN10115.1"/>
    </source>
</evidence>
<sequence>MRYNVELGFGFQTEVLWEDDQLLVADKPSGIPVHETKDTNRPDFTRLLQKALGLKQLRTVNRLDFGTSGIVILGKENSDNVYLDELLKTSDKEYIFISHGIPDWKEKRTESFLKEGKMRMMTVRSGGKKAITEFKVLGILQKEKLFLGSAKLITGRRHQIRIHISEEGFPILGDEVYGDAKKGNPKRMFLHSWKFQFEDAPDHKIQVRSSVPKEFLHYFSESYLEERAD</sequence>
<protein>
    <submittedName>
        <fullName evidence="4">RNA pseudouridine synthase</fullName>
    </submittedName>
</protein>
<dbReference type="Pfam" id="PF00849">
    <property type="entry name" value="PseudoU_synth_2"/>
    <property type="match status" value="1"/>
</dbReference>
<dbReference type="GO" id="GO:0003723">
    <property type="term" value="F:RNA binding"/>
    <property type="evidence" value="ECO:0007669"/>
    <property type="project" value="InterPro"/>
</dbReference>
<dbReference type="Gene3D" id="3.30.2350.10">
    <property type="entry name" value="Pseudouridine synthase"/>
    <property type="match status" value="1"/>
</dbReference>
<keyword evidence="5" id="KW-1185">Reference proteome</keyword>
<dbReference type="PANTHER" id="PTHR21600:SF44">
    <property type="entry name" value="RIBOSOMAL LARGE SUBUNIT PSEUDOURIDINE SYNTHASE D"/>
    <property type="match status" value="1"/>
</dbReference>
<dbReference type="AlphaFoldDB" id="A0A4R9LN95"/>
<evidence type="ECO:0000259" key="3">
    <source>
        <dbReference type="Pfam" id="PF00849"/>
    </source>
</evidence>
<proteinExistence type="inferred from homology"/>
<accession>A0A4R9LN95</accession>
<dbReference type="EMBL" id="RQHV01000049">
    <property type="protein sequence ID" value="TGN10115.1"/>
    <property type="molecule type" value="Genomic_DNA"/>
</dbReference>
<organism evidence="4 5">
    <name type="scientific">Leptospira ilyithenensis</name>
    <dbReference type="NCBI Taxonomy" id="2484901"/>
    <lineage>
        <taxon>Bacteria</taxon>
        <taxon>Pseudomonadati</taxon>
        <taxon>Spirochaetota</taxon>
        <taxon>Spirochaetia</taxon>
        <taxon>Leptospirales</taxon>
        <taxon>Leptospiraceae</taxon>
        <taxon>Leptospira</taxon>
    </lineage>
</organism>